<sequence length="686" mass="70709">MPGPGIINTVAGMNPGNGGCNGTAKGCDIGIIYGVALDNSGNVYIAGQFAELLWKVTASTGAIQVIAGNENASGYVDGIPATQSNVTPYGVKVDSQGNVFISDNGANRIRMICANTTSPIHGTTCPAAGDIITIAGNRTYGFSGDGGPATSAELYNPYGLALDSADNIYFVDSGNNRIRKVTASTGYISTVAGTGTGGYTGDGGLATSAELWGPMDLAMDPLSNLYIADFNNSVIRKVTASTGIISTVAGNGTPGYVGDGGPATAAELNYPLGIASDAVGNLFITDYYSDRIREVSAATGIITTVAGDGTGGYSGDGGQATSAEIGRSYGMALDSAGNLFFSDSRNYVVRAVGTAPVRFSLSSGTYTGSQTVSLSCTPSSGTSIWYTTNGYPANTAATLYTGPITVSASETIHAICAYTGVTDINSQTSRTGWKCNAPPGNTQENPNWVCNTNSNNGTSGSLSWWDFQTGSTAYLEASTTNSSPTNAILFIHEAPTTCDGCTTITQHLVIEPDQGTSVITRNEMDMEHCCDTTTGALHQASLQCNGSVWEINASGSWFPTTIACNLPTSSHTDVVYEAHWIKGDTAGCGKGTGCMYIDSLTVNGTKYSPMSNYCSSNPLYAQCGAFAMTTHATWKHFGAGNQHQIGLNGTTGCGANPCTGGRHIYTNNVTTTMGSIGIASATYTIH</sequence>
<accession>A0A9J7BH48</accession>
<dbReference type="EMBL" id="CP093313">
    <property type="protein sequence ID" value="UWZ82300.1"/>
    <property type="molecule type" value="Genomic_DNA"/>
</dbReference>
<dbReference type="SUPFAM" id="SSF63829">
    <property type="entry name" value="Calcium-dependent phosphotriesterase"/>
    <property type="match status" value="1"/>
</dbReference>
<dbReference type="RefSeq" id="WP_260791484.1">
    <property type="nucleotide sequence ID" value="NZ_CP093313.1"/>
</dbReference>
<dbReference type="InterPro" id="IPR059177">
    <property type="entry name" value="GH29D-like_dom"/>
</dbReference>
<feature type="domain" description="GH29D-like beta-sandwich" evidence="1">
    <location>
        <begin position="362"/>
        <end position="420"/>
    </location>
</feature>
<organism evidence="2 3">
    <name type="scientific">Occallatibacter riparius</name>
    <dbReference type="NCBI Taxonomy" id="1002689"/>
    <lineage>
        <taxon>Bacteria</taxon>
        <taxon>Pseudomonadati</taxon>
        <taxon>Acidobacteriota</taxon>
        <taxon>Terriglobia</taxon>
        <taxon>Terriglobales</taxon>
        <taxon>Acidobacteriaceae</taxon>
        <taxon>Occallatibacter</taxon>
    </lineage>
</organism>
<name>A0A9J7BH48_9BACT</name>
<keyword evidence="3" id="KW-1185">Reference proteome</keyword>
<dbReference type="Pfam" id="PF13290">
    <property type="entry name" value="CHB_HEX_C_1"/>
    <property type="match status" value="1"/>
</dbReference>
<proteinExistence type="predicted"/>
<protein>
    <submittedName>
        <fullName evidence="2">Chitobiase/beta-hexosaminidase C-terminal domain-containing protein</fullName>
    </submittedName>
</protein>
<dbReference type="Gene3D" id="2.120.10.30">
    <property type="entry name" value="TolB, C-terminal domain"/>
    <property type="match status" value="3"/>
</dbReference>
<dbReference type="InterPro" id="IPR011042">
    <property type="entry name" value="6-blade_b-propeller_TolB-like"/>
</dbReference>
<gene>
    <name evidence="2" type="ORF">MOP44_17175</name>
</gene>
<reference evidence="2" key="1">
    <citation type="submission" date="2021-04" db="EMBL/GenBank/DDBJ databases">
        <title>Phylogenetic analysis of Acidobacteriaceae.</title>
        <authorList>
            <person name="Qiu L."/>
            <person name="Zhang Q."/>
        </authorList>
    </citation>
    <scope>NUCLEOTIDE SEQUENCE</scope>
    <source>
        <strain evidence="2">DSM 25168</strain>
    </source>
</reference>
<dbReference type="Proteomes" id="UP001059380">
    <property type="component" value="Chromosome"/>
</dbReference>
<dbReference type="PANTHER" id="PTHR46388:SF2">
    <property type="entry name" value="NHL REPEAT-CONTAINING PROTEIN 2"/>
    <property type="match status" value="1"/>
</dbReference>
<evidence type="ECO:0000259" key="1">
    <source>
        <dbReference type="Pfam" id="PF13290"/>
    </source>
</evidence>
<evidence type="ECO:0000313" key="3">
    <source>
        <dbReference type="Proteomes" id="UP001059380"/>
    </source>
</evidence>
<evidence type="ECO:0000313" key="2">
    <source>
        <dbReference type="EMBL" id="UWZ82300.1"/>
    </source>
</evidence>
<dbReference type="KEGG" id="orp:MOP44_17175"/>
<dbReference type="PANTHER" id="PTHR46388">
    <property type="entry name" value="NHL REPEAT-CONTAINING PROTEIN 2"/>
    <property type="match status" value="1"/>
</dbReference>
<dbReference type="AlphaFoldDB" id="A0A9J7BH48"/>